<dbReference type="SMART" id="SM00612">
    <property type="entry name" value="Kelch"/>
    <property type="match status" value="1"/>
</dbReference>
<accession>A0A8S2UXS4</accession>
<comment type="caution">
    <text evidence="2">The sequence shown here is derived from an EMBL/GenBank/DDBJ whole genome shotgun (WGS) entry which is preliminary data.</text>
</comment>
<dbReference type="InterPro" id="IPR015915">
    <property type="entry name" value="Kelch-typ_b-propeller"/>
</dbReference>
<dbReference type="SUPFAM" id="SSF117281">
    <property type="entry name" value="Kelch motif"/>
    <property type="match status" value="1"/>
</dbReference>
<dbReference type="Proteomes" id="UP000681720">
    <property type="component" value="Unassembled WGS sequence"/>
</dbReference>
<reference evidence="2" key="1">
    <citation type="submission" date="2021-02" db="EMBL/GenBank/DDBJ databases">
        <authorList>
            <person name="Nowell W R."/>
        </authorList>
    </citation>
    <scope>NUCLEOTIDE SEQUENCE</scope>
</reference>
<dbReference type="AlphaFoldDB" id="A0A8S2UXS4"/>
<dbReference type="InterPro" id="IPR006652">
    <property type="entry name" value="Kelch_1"/>
</dbReference>
<gene>
    <name evidence="2" type="ORF">GIL414_LOCUS28169</name>
</gene>
<keyword evidence="1" id="KW-0880">Kelch repeat</keyword>
<dbReference type="EMBL" id="CAJOBJ010047107">
    <property type="protein sequence ID" value="CAF4355728.1"/>
    <property type="molecule type" value="Genomic_DNA"/>
</dbReference>
<feature type="non-terminal residue" evidence="2">
    <location>
        <position position="82"/>
    </location>
</feature>
<protein>
    <submittedName>
        <fullName evidence="2">Uncharacterized protein</fullName>
    </submittedName>
</protein>
<evidence type="ECO:0000313" key="2">
    <source>
        <dbReference type="EMBL" id="CAF4355728.1"/>
    </source>
</evidence>
<dbReference type="Gene3D" id="2.120.10.80">
    <property type="entry name" value="Kelch-type beta propeller"/>
    <property type="match status" value="1"/>
</dbReference>
<feature type="non-terminal residue" evidence="2">
    <location>
        <position position="1"/>
    </location>
</feature>
<evidence type="ECO:0000256" key="1">
    <source>
        <dbReference type="ARBA" id="ARBA00022441"/>
    </source>
</evidence>
<proteinExistence type="predicted"/>
<organism evidence="2 3">
    <name type="scientific">Rotaria magnacalcarata</name>
    <dbReference type="NCBI Taxonomy" id="392030"/>
    <lineage>
        <taxon>Eukaryota</taxon>
        <taxon>Metazoa</taxon>
        <taxon>Spiralia</taxon>
        <taxon>Gnathifera</taxon>
        <taxon>Rotifera</taxon>
        <taxon>Eurotatoria</taxon>
        <taxon>Bdelloidea</taxon>
        <taxon>Philodinida</taxon>
        <taxon>Philodinidae</taxon>
        <taxon>Rotaria</taxon>
    </lineage>
</organism>
<name>A0A8S2UXS4_9BILA</name>
<sequence>DLVGSGQDYLLLSRETLNVQKPRGRSIKSGEILFVADGWCSGDAIAIAEMFDSSSNEWRAVASRSKRRCALGVGVLNNLLYT</sequence>
<evidence type="ECO:0000313" key="3">
    <source>
        <dbReference type="Proteomes" id="UP000681720"/>
    </source>
</evidence>